<dbReference type="OMA" id="FAIRYMC"/>
<dbReference type="Gene3D" id="2.40.128.20">
    <property type="match status" value="1"/>
</dbReference>
<accession>B4GQ23</accession>
<dbReference type="GO" id="GO:0000302">
    <property type="term" value="P:response to reactive oxygen species"/>
    <property type="evidence" value="ECO:0007669"/>
    <property type="project" value="TreeGrafter"/>
</dbReference>
<dbReference type="AlphaFoldDB" id="B4GQ23"/>
<evidence type="ECO:0000313" key="4">
    <source>
        <dbReference type="EMBL" id="EDW39695.1"/>
    </source>
</evidence>
<dbReference type="eggNOG" id="KOG4824">
    <property type="taxonomic scope" value="Eukaryota"/>
</dbReference>
<gene>
    <name evidence="4" type="primary">Dper\GL14848</name>
    <name evidence="4" type="ORF">Dper_GL14848</name>
</gene>
<organism evidence="5">
    <name type="scientific">Drosophila persimilis</name>
    <name type="common">Fruit fly</name>
    <dbReference type="NCBI Taxonomy" id="7234"/>
    <lineage>
        <taxon>Eukaryota</taxon>
        <taxon>Metazoa</taxon>
        <taxon>Ecdysozoa</taxon>
        <taxon>Arthropoda</taxon>
        <taxon>Hexapoda</taxon>
        <taxon>Insecta</taxon>
        <taxon>Pterygota</taxon>
        <taxon>Neoptera</taxon>
        <taxon>Endopterygota</taxon>
        <taxon>Diptera</taxon>
        <taxon>Brachycera</taxon>
        <taxon>Muscomorpha</taxon>
        <taxon>Ephydroidea</taxon>
        <taxon>Drosophilidae</taxon>
        <taxon>Drosophila</taxon>
        <taxon>Sophophora</taxon>
    </lineage>
</organism>
<dbReference type="KEGG" id="dpe:6595628"/>
<dbReference type="PANTHER" id="PTHR10612">
    <property type="entry name" value="APOLIPOPROTEIN D"/>
    <property type="match status" value="1"/>
</dbReference>
<protein>
    <submittedName>
        <fullName evidence="4">GL14848</fullName>
    </submittedName>
</protein>
<dbReference type="EMBL" id="CH479187">
    <property type="protein sequence ID" value="EDW39695.1"/>
    <property type="molecule type" value="Genomic_DNA"/>
</dbReference>
<dbReference type="PIRSF" id="PIRSF036893">
    <property type="entry name" value="Lipocalin_ApoD"/>
    <property type="match status" value="1"/>
</dbReference>
<comment type="similarity">
    <text evidence="1 2">Belongs to the calycin superfamily. Lipocalin family.</text>
</comment>
<dbReference type="STRING" id="7234.B4GQ23"/>
<name>B4GQ23_DROPE</name>
<dbReference type="OrthoDB" id="565904at2759"/>
<evidence type="ECO:0000259" key="3">
    <source>
        <dbReference type="Pfam" id="PF00061"/>
    </source>
</evidence>
<dbReference type="InterPro" id="IPR012674">
    <property type="entry name" value="Calycin"/>
</dbReference>
<feature type="domain" description="Lipocalin/cytosolic fatty-acid binding" evidence="3">
    <location>
        <begin position="25"/>
        <end position="164"/>
    </location>
</feature>
<dbReference type="GO" id="GO:0005737">
    <property type="term" value="C:cytoplasm"/>
    <property type="evidence" value="ECO:0007669"/>
    <property type="project" value="TreeGrafter"/>
</dbReference>
<dbReference type="InterPro" id="IPR022271">
    <property type="entry name" value="Lipocalin_ApoD"/>
</dbReference>
<dbReference type="SMR" id="B4GQ23"/>
<reference evidence="4 5" key="1">
    <citation type="journal article" date="2007" name="Nature">
        <title>Evolution of genes and genomes on the Drosophila phylogeny.</title>
        <authorList>
            <consortium name="Drosophila 12 Genomes Consortium"/>
            <person name="Clark A.G."/>
            <person name="Eisen M.B."/>
            <person name="Smith D.R."/>
            <person name="Bergman C.M."/>
            <person name="Oliver B."/>
            <person name="Markow T.A."/>
            <person name="Kaufman T.C."/>
            <person name="Kellis M."/>
            <person name="Gelbart W."/>
            <person name="Iyer V.N."/>
            <person name="Pollard D.A."/>
            <person name="Sackton T.B."/>
            <person name="Larracuente A.M."/>
            <person name="Singh N.D."/>
            <person name="Abad J.P."/>
            <person name="Abt D.N."/>
            <person name="Adryan B."/>
            <person name="Aguade M."/>
            <person name="Akashi H."/>
            <person name="Anderson W.W."/>
            <person name="Aquadro C.F."/>
            <person name="Ardell D.H."/>
            <person name="Arguello R."/>
            <person name="Artieri C.G."/>
            <person name="Barbash D.A."/>
            <person name="Barker D."/>
            <person name="Barsanti P."/>
            <person name="Batterham P."/>
            <person name="Batzoglou S."/>
            <person name="Begun D."/>
            <person name="Bhutkar A."/>
            <person name="Blanco E."/>
            <person name="Bosak S.A."/>
            <person name="Bradley R.K."/>
            <person name="Brand A.D."/>
            <person name="Brent M.R."/>
            <person name="Brooks A.N."/>
            <person name="Brown R.H."/>
            <person name="Butlin R.K."/>
            <person name="Caggese C."/>
            <person name="Calvi B.R."/>
            <person name="Bernardo de Carvalho A."/>
            <person name="Caspi A."/>
            <person name="Castrezana S."/>
            <person name="Celniker S.E."/>
            <person name="Chang J.L."/>
            <person name="Chapple C."/>
            <person name="Chatterji S."/>
            <person name="Chinwalla A."/>
            <person name="Civetta A."/>
            <person name="Clifton S.W."/>
            <person name="Comeron J.M."/>
            <person name="Costello J.C."/>
            <person name="Coyne J.A."/>
            <person name="Daub J."/>
            <person name="David R.G."/>
            <person name="Delcher A.L."/>
            <person name="Delehaunty K."/>
            <person name="Do C.B."/>
            <person name="Ebling H."/>
            <person name="Edwards K."/>
            <person name="Eickbush T."/>
            <person name="Evans J.D."/>
            <person name="Filipski A."/>
            <person name="Findeiss S."/>
            <person name="Freyhult E."/>
            <person name="Fulton L."/>
            <person name="Fulton R."/>
            <person name="Garcia A.C."/>
            <person name="Gardiner A."/>
            <person name="Garfield D.A."/>
            <person name="Garvin B.E."/>
            <person name="Gibson G."/>
            <person name="Gilbert D."/>
            <person name="Gnerre S."/>
            <person name="Godfrey J."/>
            <person name="Good R."/>
            <person name="Gotea V."/>
            <person name="Gravely B."/>
            <person name="Greenberg A.J."/>
            <person name="Griffiths-Jones S."/>
            <person name="Gross S."/>
            <person name="Guigo R."/>
            <person name="Gustafson E.A."/>
            <person name="Haerty W."/>
            <person name="Hahn M.W."/>
            <person name="Halligan D.L."/>
            <person name="Halpern A.L."/>
            <person name="Halter G.M."/>
            <person name="Han M.V."/>
            <person name="Heger A."/>
            <person name="Hillier L."/>
            <person name="Hinrichs A.S."/>
            <person name="Holmes I."/>
            <person name="Hoskins R.A."/>
            <person name="Hubisz M.J."/>
            <person name="Hultmark D."/>
            <person name="Huntley M.A."/>
            <person name="Jaffe D.B."/>
            <person name="Jagadeeshan S."/>
            <person name="Jeck W.R."/>
            <person name="Johnson J."/>
            <person name="Jones C.D."/>
            <person name="Jordan W.C."/>
            <person name="Karpen G.H."/>
            <person name="Kataoka E."/>
            <person name="Keightley P.D."/>
            <person name="Kheradpour P."/>
            <person name="Kirkness E.F."/>
            <person name="Koerich L.B."/>
            <person name="Kristiansen K."/>
            <person name="Kudrna D."/>
            <person name="Kulathinal R.J."/>
            <person name="Kumar S."/>
            <person name="Kwok R."/>
            <person name="Lander E."/>
            <person name="Langley C.H."/>
            <person name="Lapoint R."/>
            <person name="Lazzaro B.P."/>
            <person name="Lee S.J."/>
            <person name="Levesque L."/>
            <person name="Li R."/>
            <person name="Lin C.F."/>
            <person name="Lin M.F."/>
            <person name="Lindblad-Toh K."/>
            <person name="Llopart A."/>
            <person name="Long M."/>
            <person name="Low L."/>
            <person name="Lozovsky E."/>
            <person name="Lu J."/>
            <person name="Luo M."/>
            <person name="Machado C.A."/>
            <person name="Makalowski W."/>
            <person name="Marzo M."/>
            <person name="Matsuda M."/>
            <person name="Matzkin L."/>
            <person name="McAllister B."/>
            <person name="McBride C.S."/>
            <person name="McKernan B."/>
            <person name="McKernan K."/>
            <person name="Mendez-Lago M."/>
            <person name="Minx P."/>
            <person name="Mollenhauer M.U."/>
            <person name="Montooth K."/>
            <person name="Mount S.M."/>
            <person name="Mu X."/>
            <person name="Myers E."/>
            <person name="Negre B."/>
            <person name="Newfeld S."/>
            <person name="Nielsen R."/>
            <person name="Noor M.A."/>
            <person name="O'Grady P."/>
            <person name="Pachter L."/>
            <person name="Papaceit M."/>
            <person name="Parisi M.J."/>
            <person name="Parisi M."/>
            <person name="Parts L."/>
            <person name="Pedersen J.S."/>
            <person name="Pesole G."/>
            <person name="Phillippy A.M."/>
            <person name="Ponting C.P."/>
            <person name="Pop M."/>
            <person name="Porcelli D."/>
            <person name="Powell J.R."/>
            <person name="Prohaska S."/>
            <person name="Pruitt K."/>
            <person name="Puig M."/>
            <person name="Quesneville H."/>
            <person name="Ram K.R."/>
            <person name="Rand D."/>
            <person name="Rasmussen M.D."/>
            <person name="Reed L.K."/>
            <person name="Reenan R."/>
            <person name="Reily A."/>
            <person name="Remington K.A."/>
            <person name="Rieger T.T."/>
            <person name="Ritchie M.G."/>
            <person name="Robin C."/>
            <person name="Rogers Y.H."/>
            <person name="Rohde C."/>
            <person name="Rozas J."/>
            <person name="Rubenfield M.J."/>
            <person name="Ruiz A."/>
            <person name="Russo S."/>
            <person name="Salzberg S.L."/>
            <person name="Sanchez-Gracia A."/>
            <person name="Saranga D.J."/>
            <person name="Sato H."/>
            <person name="Schaeffer S.W."/>
            <person name="Schatz M.C."/>
            <person name="Schlenke T."/>
            <person name="Schwartz R."/>
            <person name="Segarra C."/>
            <person name="Singh R.S."/>
            <person name="Sirot L."/>
            <person name="Sirota M."/>
            <person name="Sisneros N.B."/>
            <person name="Smith C.D."/>
            <person name="Smith T.F."/>
            <person name="Spieth J."/>
            <person name="Stage D.E."/>
            <person name="Stark A."/>
            <person name="Stephan W."/>
            <person name="Strausberg R.L."/>
            <person name="Strempel S."/>
            <person name="Sturgill D."/>
            <person name="Sutton G."/>
            <person name="Sutton G.G."/>
            <person name="Tao W."/>
            <person name="Teichmann S."/>
            <person name="Tobari Y.N."/>
            <person name="Tomimura Y."/>
            <person name="Tsolas J.M."/>
            <person name="Valente V.L."/>
            <person name="Venter E."/>
            <person name="Venter J.C."/>
            <person name="Vicario S."/>
            <person name="Vieira F.G."/>
            <person name="Vilella A.J."/>
            <person name="Villasante A."/>
            <person name="Walenz B."/>
            <person name="Wang J."/>
            <person name="Wasserman M."/>
            <person name="Watts T."/>
            <person name="Wilson D."/>
            <person name="Wilson R.K."/>
            <person name="Wing R.A."/>
            <person name="Wolfner M.F."/>
            <person name="Wong A."/>
            <person name="Wong G.K."/>
            <person name="Wu C.I."/>
            <person name="Wu G."/>
            <person name="Yamamoto D."/>
            <person name="Yang H.P."/>
            <person name="Yang S.P."/>
            <person name="Yorke J.A."/>
            <person name="Yoshida K."/>
            <person name="Zdobnov E."/>
            <person name="Zhang P."/>
            <person name="Zhang Y."/>
            <person name="Zimin A.V."/>
            <person name="Baldwin J."/>
            <person name="Abdouelleil A."/>
            <person name="Abdulkadir J."/>
            <person name="Abebe A."/>
            <person name="Abera B."/>
            <person name="Abreu J."/>
            <person name="Acer S.C."/>
            <person name="Aftuck L."/>
            <person name="Alexander A."/>
            <person name="An P."/>
            <person name="Anderson E."/>
            <person name="Anderson S."/>
            <person name="Arachi H."/>
            <person name="Azer M."/>
            <person name="Bachantsang P."/>
            <person name="Barry A."/>
            <person name="Bayul T."/>
            <person name="Berlin A."/>
            <person name="Bessette D."/>
            <person name="Bloom T."/>
            <person name="Blye J."/>
            <person name="Boguslavskiy L."/>
            <person name="Bonnet C."/>
            <person name="Boukhgalter B."/>
            <person name="Bourzgui I."/>
            <person name="Brown A."/>
            <person name="Cahill P."/>
            <person name="Channer S."/>
            <person name="Cheshatsang Y."/>
            <person name="Chuda L."/>
            <person name="Citroen M."/>
            <person name="Collymore A."/>
            <person name="Cooke P."/>
            <person name="Costello M."/>
            <person name="D'Aco K."/>
            <person name="Daza R."/>
            <person name="De Haan G."/>
            <person name="DeGray S."/>
            <person name="DeMaso C."/>
            <person name="Dhargay N."/>
            <person name="Dooley K."/>
            <person name="Dooley E."/>
            <person name="Doricent M."/>
            <person name="Dorje P."/>
            <person name="Dorjee K."/>
            <person name="Dupes A."/>
            <person name="Elong R."/>
            <person name="Falk J."/>
            <person name="Farina A."/>
            <person name="Faro S."/>
            <person name="Ferguson D."/>
            <person name="Fisher S."/>
            <person name="Foley C.D."/>
            <person name="Franke A."/>
            <person name="Friedrich D."/>
            <person name="Gadbois L."/>
            <person name="Gearin G."/>
            <person name="Gearin C.R."/>
            <person name="Giannoukos G."/>
            <person name="Goode T."/>
            <person name="Graham J."/>
            <person name="Grandbois E."/>
            <person name="Grewal S."/>
            <person name="Gyaltsen K."/>
            <person name="Hafez N."/>
            <person name="Hagos B."/>
            <person name="Hall J."/>
            <person name="Henson C."/>
            <person name="Hollinger A."/>
            <person name="Honan T."/>
            <person name="Huard M.D."/>
            <person name="Hughes L."/>
            <person name="Hurhula B."/>
            <person name="Husby M.E."/>
            <person name="Kamat A."/>
            <person name="Kanga B."/>
            <person name="Kashin S."/>
            <person name="Khazanovich D."/>
            <person name="Kisner P."/>
            <person name="Lance K."/>
            <person name="Lara M."/>
            <person name="Lee W."/>
            <person name="Lennon N."/>
            <person name="Letendre F."/>
            <person name="LeVine R."/>
            <person name="Lipovsky A."/>
            <person name="Liu X."/>
            <person name="Liu J."/>
            <person name="Liu S."/>
            <person name="Lokyitsang T."/>
            <person name="Lokyitsang Y."/>
            <person name="Lubonja R."/>
            <person name="Lui A."/>
            <person name="MacDonald P."/>
            <person name="Magnisalis V."/>
            <person name="Maru K."/>
            <person name="Matthews C."/>
            <person name="McCusker W."/>
            <person name="McDonough S."/>
            <person name="Mehta T."/>
            <person name="Meldrim J."/>
            <person name="Meneus L."/>
            <person name="Mihai O."/>
            <person name="Mihalev A."/>
            <person name="Mihova T."/>
            <person name="Mittelman R."/>
            <person name="Mlenga V."/>
            <person name="Montmayeur A."/>
            <person name="Mulrain L."/>
            <person name="Navidi A."/>
            <person name="Naylor J."/>
            <person name="Negash T."/>
            <person name="Nguyen T."/>
            <person name="Nguyen N."/>
            <person name="Nicol R."/>
            <person name="Norbu C."/>
            <person name="Norbu N."/>
            <person name="Novod N."/>
            <person name="O'Neill B."/>
            <person name="Osman S."/>
            <person name="Markiewicz E."/>
            <person name="Oyono O.L."/>
            <person name="Patti C."/>
            <person name="Phunkhang P."/>
            <person name="Pierre F."/>
            <person name="Priest M."/>
            <person name="Raghuraman S."/>
            <person name="Rege F."/>
            <person name="Reyes R."/>
            <person name="Rise C."/>
            <person name="Rogov P."/>
            <person name="Ross K."/>
            <person name="Ryan E."/>
            <person name="Settipalli S."/>
            <person name="Shea T."/>
            <person name="Sherpa N."/>
            <person name="Shi L."/>
            <person name="Shih D."/>
            <person name="Sparrow T."/>
            <person name="Spaulding J."/>
            <person name="Stalker J."/>
            <person name="Stange-Thomann N."/>
            <person name="Stavropoulos S."/>
            <person name="Stone C."/>
            <person name="Strader C."/>
            <person name="Tesfaye S."/>
            <person name="Thomson T."/>
            <person name="Thoulutsang Y."/>
            <person name="Thoulutsang D."/>
            <person name="Topham K."/>
            <person name="Topping I."/>
            <person name="Tsamla T."/>
            <person name="Vassiliev H."/>
            <person name="Vo A."/>
            <person name="Wangchuk T."/>
            <person name="Wangdi T."/>
            <person name="Weiand M."/>
            <person name="Wilkinson J."/>
            <person name="Wilson A."/>
            <person name="Yadav S."/>
            <person name="Young G."/>
            <person name="Yu Q."/>
            <person name="Zembek L."/>
            <person name="Zhong D."/>
            <person name="Zimmer A."/>
            <person name="Zwirko Z."/>
            <person name="Jaffe D.B."/>
            <person name="Alvarez P."/>
            <person name="Brockman W."/>
            <person name="Butler J."/>
            <person name="Chin C."/>
            <person name="Gnerre S."/>
            <person name="Grabherr M."/>
            <person name="Kleber M."/>
            <person name="Mauceli E."/>
            <person name="MacCallum I."/>
        </authorList>
    </citation>
    <scope>NUCLEOTIDE SEQUENCE [LARGE SCALE GENOMIC DNA]</scope>
    <source>
        <strain evidence="5">MSH-3 / Tucson 14011-0111.49</strain>
    </source>
</reference>
<dbReference type="Pfam" id="PF00061">
    <property type="entry name" value="Lipocalin"/>
    <property type="match status" value="1"/>
</dbReference>
<evidence type="ECO:0000313" key="5">
    <source>
        <dbReference type="Proteomes" id="UP000008744"/>
    </source>
</evidence>
<dbReference type="PhylomeDB" id="B4GQ23"/>
<dbReference type="InterPro" id="IPR000566">
    <property type="entry name" value="Lipocln_cytosolic_FA-bd_dom"/>
</dbReference>
<dbReference type="GO" id="GO:0006629">
    <property type="term" value="P:lipid metabolic process"/>
    <property type="evidence" value="ECO:0007669"/>
    <property type="project" value="TreeGrafter"/>
</dbReference>
<dbReference type="SUPFAM" id="SSF50814">
    <property type="entry name" value="Lipocalins"/>
    <property type="match status" value="1"/>
</dbReference>
<dbReference type="Proteomes" id="UP000008744">
    <property type="component" value="Unassembled WGS sequence"/>
</dbReference>
<proteinExistence type="inferred from homology"/>
<keyword evidence="5" id="KW-1185">Reference proteome</keyword>
<sequence length="172" mass="19812">MIALEGPCPSNMTAVGDLDMDRFLGKWYTYSVYPTFSKRVPKCQTVEFKKEEDKFWIKRTELSTKTDTLKIKVEEIRNVDPSHGKYDLITTNSAFPEGIQINVLDTDYDNFAIRYMCFDSNNLFSFHWAVIQTRIRLPTSDIIYTAQVLARKSGIVLSKMIKIPQHSCPPDA</sequence>
<dbReference type="PANTHER" id="PTHR10612:SF34">
    <property type="entry name" value="APOLIPOPROTEIN D"/>
    <property type="match status" value="1"/>
</dbReference>
<evidence type="ECO:0000256" key="2">
    <source>
        <dbReference type="PIRNR" id="PIRNR036893"/>
    </source>
</evidence>
<evidence type="ECO:0000256" key="1">
    <source>
        <dbReference type="ARBA" id="ARBA00006889"/>
    </source>
</evidence>
<dbReference type="HOGENOM" id="CLU_1422847_0_0_1"/>